<dbReference type="GO" id="GO:0020037">
    <property type="term" value="F:heme binding"/>
    <property type="evidence" value="ECO:0007669"/>
    <property type="project" value="InterPro"/>
</dbReference>
<keyword evidence="3" id="KW-0479">Metal-binding</keyword>
<dbReference type="AlphaFoldDB" id="A0A2P2C6Y8"/>
<organism evidence="7">
    <name type="scientific">metagenome</name>
    <dbReference type="NCBI Taxonomy" id="256318"/>
    <lineage>
        <taxon>unclassified sequences</taxon>
        <taxon>metagenomes</taxon>
    </lineage>
</organism>
<proteinExistence type="inferred from homology"/>
<dbReference type="GO" id="GO:0016705">
    <property type="term" value="F:oxidoreductase activity, acting on paired donors, with incorporation or reduction of molecular oxygen"/>
    <property type="evidence" value="ECO:0007669"/>
    <property type="project" value="InterPro"/>
</dbReference>
<dbReference type="Gene3D" id="1.10.630.10">
    <property type="entry name" value="Cytochrome P450"/>
    <property type="match status" value="1"/>
</dbReference>
<dbReference type="InterPro" id="IPR050196">
    <property type="entry name" value="Cytochrome_P450_Monoox"/>
</dbReference>
<evidence type="ECO:0000256" key="1">
    <source>
        <dbReference type="ARBA" id="ARBA00010617"/>
    </source>
</evidence>
<sequence>MMHVGSAESAGGRLGAVLAAPRSGVVALGPHGPWLTTTPAQARQVLTDVDHFDFPSDVSRSGDLSASRGDTRSGHLTFAPLTPAEVARGVATFAELWPEAIAAHDRAAPGEAYDAMVLLRRPVARSTCDALLPGASPAQREAVAEGVLAWIDALAPVISAARAPRRWSRTRRAERDARLRLEDTLAPVEDLPGTPQQAATMLAAGIQVPIAAGSWLLAWLGRQPSPDVEALHAVWESLRVTPPTWVTARLTTTDVDLAGQHLPAGAVVLVSPLLLGRLPELVPGDPDGLADFDPGRWGDETRRPGAWLPFGAGPHSCPGRTLGLAVLVELAEWALAHGVRLAGDVEIDQTRGLAPLPCRFTTEAGGGAQ</sequence>
<dbReference type="PANTHER" id="PTHR24291:SF50">
    <property type="entry name" value="BIFUNCTIONAL ALBAFLAVENONE MONOOXYGENASE_TERPENE SYNTHASE"/>
    <property type="match status" value="1"/>
</dbReference>
<keyword evidence="2" id="KW-0349">Heme</keyword>
<dbReference type="SUPFAM" id="SSF48264">
    <property type="entry name" value="Cytochrome P450"/>
    <property type="match status" value="1"/>
</dbReference>
<gene>
    <name evidence="7" type="ORF">NOCA1130206</name>
</gene>
<dbReference type="GO" id="GO:0005506">
    <property type="term" value="F:iron ion binding"/>
    <property type="evidence" value="ECO:0007669"/>
    <property type="project" value="InterPro"/>
</dbReference>
<dbReference type="InterPro" id="IPR017972">
    <property type="entry name" value="Cyt_P450_CS"/>
</dbReference>
<comment type="similarity">
    <text evidence="1">Belongs to the cytochrome P450 family.</text>
</comment>
<accession>A0A2P2C6Y8</accession>
<dbReference type="EMBL" id="CZKB01000005">
    <property type="protein sequence ID" value="CUR57764.1"/>
    <property type="molecule type" value="Genomic_DNA"/>
</dbReference>
<dbReference type="InterPro" id="IPR036396">
    <property type="entry name" value="Cyt_P450_sf"/>
</dbReference>
<name>A0A2P2C6Y8_9ZZZZ</name>
<dbReference type="GO" id="GO:0004497">
    <property type="term" value="F:monooxygenase activity"/>
    <property type="evidence" value="ECO:0007669"/>
    <property type="project" value="UniProtKB-KW"/>
</dbReference>
<evidence type="ECO:0000256" key="6">
    <source>
        <dbReference type="ARBA" id="ARBA00023033"/>
    </source>
</evidence>
<evidence type="ECO:0000256" key="2">
    <source>
        <dbReference type="ARBA" id="ARBA00022617"/>
    </source>
</evidence>
<dbReference type="CDD" id="cd00302">
    <property type="entry name" value="cytochrome_P450"/>
    <property type="match status" value="1"/>
</dbReference>
<evidence type="ECO:0000256" key="4">
    <source>
        <dbReference type="ARBA" id="ARBA00023002"/>
    </source>
</evidence>
<dbReference type="InterPro" id="IPR002397">
    <property type="entry name" value="Cyt_P450_B"/>
</dbReference>
<dbReference type="Pfam" id="PF00067">
    <property type="entry name" value="p450"/>
    <property type="match status" value="1"/>
</dbReference>
<dbReference type="PANTHER" id="PTHR24291">
    <property type="entry name" value="CYTOCHROME P450 FAMILY 4"/>
    <property type="match status" value="1"/>
</dbReference>
<evidence type="ECO:0000256" key="5">
    <source>
        <dbReference type="ARBA" id="ARBA00023004"/>
    </source>
</evidence>
<keyword evidence="4" id="KW-0560">Oxidoreductase</keyword>
<dbReference type="InterPro" id="IPR001128">
    <property type="entry name" value="Cyt_P450"/>
</dbReference>
<evidence type="ECO:0000313" key="7">
    <source>
        <dbReference type="EMBL" id="CUR57764.1"/>
    </source>
</evidence>
<keyword evidence="6" id="KW-0503">Monooxygenase</keyword>
<protein>
    <recommendedName>
        <fullName evidence="8">Cytochrome P450</fullName>
    </recommendedName>
</protein>
<evidence type="ECO:0008006" key="8">
    <source>
        <dbReference type="Google" id="ProtNLM"/>
    </source>
</evidence>
<reference evidence="7" key="1">
    <citation type="submission" date="2015-08" db="EMBL/GenBank/DDBJ databases">
        <authorList>
            <person name="Babu N.S."/>
            <person name="Beckwith C.J."/>
            <person name="Beseler K.G."/>
            <person name="Brison A."/>
            <person name="Carone J.V."/>
            <person name="Caskin T.P."/>
            <person name="Diamond M."/>
            <person name="Durham M.E."/>
            <person name="Foxe J.M."/>
            <person name="Go M."/>
            <person name="Henderson B.A."/>
            <person name="Jones I.B."/>
            <person name="McGettigan J.A."/>
            <person name="Micheletti S.J."/>
            <person name="Nasrallah M.E."/>
            <person name="Ortiz D."/>
            <person name="Piller C.R."/>
            <person name="Privatt S.R."/>
            <person name="Schneider S.L."/>
            <person name="Sharp S."/>
            <person name="Smith T.C."/>
            <person name="Stanton J.D."/>
            <person name="Ullery H.E."/>
            <person name="Wilson R.J."/>
            <person name="Serrano M.G."/>
            <person name="Buck G."/>
            <person name="Lee V."/>
            <person name="Wang Y."/>
            <person name="Carvalho R."/>
            <person name="Voegtly L."/>
            <person name="Shi R."/>
            <person name="Duckworth R."/>
            <person name="Johnson A."/>
            <person name="Loviza R."/>
            <person name="Walstead R."/>
            <person name="Shah Z."/>
            <person name="Kiflezghi M."/>
            <person name="Wade K."/>
            <person name="Ball S.L."/>
            <person name="Bradley K.W."/>
            <person name="Asai D.J."/>
            <person name="Bowman C.A."/>
            <person name="Russell D.A."/>
            <person name="Pope W.H."/>
            <person name="Jacobs-Sera D."/>
            <person name="Hendrix R.W."/>
            <person name="Hatfull G.F."/>
        </authorList>
    </citation>
    <scope>NUCLEOTIDE SEQUENCE</scope>
</reference>
<evidence type="ECO:0000256" key="3">
    <source>
        <dbReference type="ARBA" id="ARBA00022723"/>
    </source>
</evidence>
<dbReference type="PROSITE" id="PS00086">
    <property type="entry name" value="CYTOCHROME_P450"/>
    <property type="match status" value="1"/>
</dbReference>
<keyword evidence="5" id="KW-0408">Iron</keyword>
<dbReference type="PRINTS" id="PR00359">
    <property type="entry name" value="BP450"/>
</dbReference>